<reference evidence="2" key="1">
    <citation type="journal article" date="2019" name="Int. J. Syst. Evol. Microbiol.">
        <title>The Global Catalogue of Microorganisms (GCM) 10K type strain sequencing project: providing services to taxonomists for standard genome sequencing and annotation.</title>
        <authorList>
            <consortium name="The Broad Institute Genomics Platform"/>
            <consortium name="The Broad Institute Genome Sequencing Center for Infectious Disease"/>
            <person name="Wu L."/>
            <person name="Ma J."/>
        </authorList>
    </citation>
    <scope>NUCLEOTIDE SEQUENCE [LARGE SCALE GENOMIC DNA]</scope>
    <source>
        <strain evidence="2">CCM 8951</strain>
    </source>
</reference>
<name>A0ABW4DN53_9LACO</name>
<accession>A0ABW4DN53</accession>
<comment type="caution">
    <text evidence="1">The sequence shown here is derived from an EMBL/GenBank/DDBJ whole genome shotgun (WGS) entry which is preliminary data.</text>
</comment>
<gene>
    <name evidence="1" type="ORF">ACFQ4L_08425</name>
</gene>
<sequence>MKAWLKKSWIWIMLVIAMIAILWVKYASGDVTSAQSMIDRYKVSYATDGPSNTLVQFQKNINIPQLGKQEPTEFEMSYSDETDSPVLTFMDTESDDLYWIGCAYSLANNQIAFQYSYQDEDNDYTSSAEVWYKVSKTGKLEETSRKISGNAHTGTTSQVESIIKSYQPVIGYLVQRRMNIETMKSFTKYLHDNSKKIVKNWTKADDSQRDLGDKMQKERKQKFFSATFTPNYSKSQWKKYILERANQLGIRGAKIQVDKLELDTAAYLDYDYELTSSFGDDDSEQEAGYYSNDIGGDGDDVFTVIDANKVKYLVVLPLKLYDSANLDSVTLTTQERNYYYTMDGVDDAMIKAFVPADSQPTKAEITGNIVIAPPAK</sequence>
<dbReference type="Proteomes" id="UP001597244">
    <property type="component" value="Unassembled WGS sequence"/>
</dbReference>
<protein>
    <submittedName>
        <fullName evidence="1">Uncharacterized protein</fullName>
    </submittedName>
</protein>
<proteinExistence type="predicted"/>
<organism evidence="1 2">
    <name type="scientific">Lapidilactobacillus mulanensis</name>
    <dbReference type="NCBI Taxonomy" id="2485999"/>
    <lineage>
        <taxon>Bacteria</taxon>
        <taxon>Bacillati</taxon>
        <taxon>Bacillota</taxon>
        <taxon>Bacilli</taxon>
        <taxon>Lactobacillales</taxon>
        <taxon>Lactobacillaceae</taxon>
        <taxon>Lapidilactobacillus</taxon>
    </lineage>
</organism>
<keyword evidence="2" id="KW-1185">Reference proteome</keyword>
<evidence type="ECO:0000313" key="2">
    <source>
        <dbReference type="Proteomes" id="UP001597244"/>
    </source>
</evidence>
<dbReference type="RefSeq" id="WP_125578163.1">
    <property type="nucleotide sequence ID" value="NZ_JBHTOF010000095.1"/>
</dbReference>
<evidence type="ECO:0000313" key="1">
    <source>
        <dbReference type="EMBL" id="MFD1466087.1"/>
    </source>
</evidence>
<dbReference type="EMBL" id="JBHTOF010000095">
    <property type="protein sequence ID" value="MFD1466087.1"/>
    <property type="molecule type" value="Genomic_DNA"/>
</dbReference>